<dbReference type="CDD" id="cd00033">
    <property type="entry name" value="CCP"/>
    <property type="match status" value="1"/>
</dbReference>
<dbReference type="SUPFAM" id="SSF57535">
    <property type="entry name" value="Complement control module/SCR domain"/>
    <property type="match status" value="1"/>
</dbReference>
<evidence type="ECO:0000256" key="1">
    <source>
        <dbReference type="ARBA" id="ARBA00023157"/>
    </source>
</evidence>
<keyword evidence="4" id="KW-1185">Reference proteome</keyword>
<name>A0AAV4UUR7_CAEEX</name>
<keyword evidence="1" id="KW-1015">Disulfide bond</keyword>
<dbReference type="Gene3D" id="2.10.70.10">
    <property type="entry name" value="Complement Module, domain 1"/>
    <property type="match status" value="1"/>
</dbReference>
<keyword evidence="2" id="KW-0732">Signal</keyword>
<accession>A0AAV4UUR7</accession>
<evidence type="ECO:0000256" key="2">
    <source>
        <dbReference type="SAM" id="SignalP"/>
    </source>
</evidence>
<organism evidence="3 4">
    <name type="scientific">Caerostris extrusa</name>
    <name type="common">Bark spider</name>
    <name type="synonym">Caerostris bankana</name>
    <dbReference type="NCBI Taxonomy" id="172846"/>
    <lineage>
        <taxon>Eukaryota</taxon>
        <taxon>Metazoa</taxon>
        <taxon>Ecdysozoa</taxon>
        <taxon>Arthropoda</taxon>
        <taxon>Chelicerata</taxon>
        <taxon>Arachnida</taxon>
        <taxon>Araneae</taxon>
        <taxon>Araneomorphae</taxon>
        <taxon>Entelegynae</taxon>
        <taxon>Araneoidea</taxon>
        <taxon>Araneidae</taxon>
        <taxon>Caerostris</taxon>
    </lineage>
</organism>
<evidence type="ECO:0000313" key="3">
    <source>
        <dbReference type="EMBL" id="GIY61486.1"/>
    </source>
</evidence>
<evidence type="ECO:0000313" key="4">
    <source>
        <dbReference type="Proteomes" id="UP001054945"/>
    </source>
</evidence>
<gene>
    <name evidence="3" type="primary">lev-9_3</name>
    <name evidence="3" type="ORF">CEXT_399931</name>
</gene>
<protein>
    <submittedName>
        <fullName evidence="3">Protein lev-9</fullName>
    </submittedName>
</protein>
<comment type="caution">
    <text evidence="3">The sequence shown here is derived from an EMBL/GenBank/DDBJ whole genome shotgun (WGS) entry which is preliminary data.</text>
</comment>
<proteinExistence type="predicted"/>
<dbReference type="AlphaFoldDB" id="A0AAV4UUR7"/>
<dbReference type="Proteomes" id="UP001054945">
    <property type="component" value="Unassembled WGS sequence"/>
</dbReference>
<feature type="chain" id="PRO_5043629782" evidence="2">
    <location>
        <begin position="24"/>
        <end position="233"/>
    </location>
</feature>
<dbReference type="InterPro" id="IPR000436">
    <property type="entry name" value="Sushi_SCR_CCP_dom"/>
</dbReference>
<dbReference type="EMBL" id="BPLR01013473">
    <property type="protein sequence ID" value="GIY61486.1"/>
    <property type="molecule type" value="Genomic_DNA"/>
</dbReference>
<sequence>MIICVLLRLHFTIYLRSLVLLTARDIFLLRYGEKLAASQDSIVACPYHIIITTFIGSTAAFQCLPPRVRTGVSHTTCRKGEWVDPVPTCTFPSCTLDSLFEIVPENVVPIMDNINSDTLPFNFTLQLTCQGGLRISDIETAKCGSEGSWQISRVLCVSGCSHPLKTELLVEPDKDFYRFGRWLAVQVTSSARKWFGSCVWVLLGYKQSCRTANKNEGELMELKKRWIDGNLSF</sequence>
<reference evidence="3 4" key="1">
    <citation type="submission" date="2021-06" db="EMBL/GenBank/DDBJ databases">
        <title>Caerostris extrusa draft genome.</title>
        <authorList>
            <person name="Kono N."/>
            <person name="Arakawa K."/>
        </authorList>
    </citation>
    <scope>NUCLEOTIDE SEQUENCE [LARGE SCALE GENOMIC DNA]</scope>
</reference>
<dbReference type="InterPro" id="IPR035976">
    <property type="entry name" value="Sushi/SCR/CCP_sf"/>
</dbReference>
<feature type="signal peptide" evidence="2">
    <location>
        <begin position="1"/>
        <end position="23"/>
    </location>
</feature>